<accession>A0ABX7QCH3</accession>
<keyword evidence="1" id="KW-0472">Membrane</keyword>
<name>A0ABX7QCH3_9FLAO</name>
<keyword evidence="3" id="KW-1185">Reference proteome</keyword>
<keyword evidence="1" id="KW-1133">Transmembrane helix</keyword>
<dbReference type="EMBL" id="CP071448">
    <property type="protein sequence ID" value="QSW88308.1"/>
    <property type="molecule type" value="Genomic_DNA"/>
</dbReference>
<evidence type="ECO:0000256" key="1">
    <source>
        <dbReference type="SAM" id="Phobius"/>
    </source>
</evidence>
<dbReference type="Proteomes" id="UP000663440">
    <property type="component" value="Chromosome"/>
</dbReference>
<reference evidence="2 3" key="1">
    <citation type="submission" date="2021-03" db="EMBL/GenBank/DDBJ databases">
        <title>Flavobacterium kribbensis sp. nov, an endophytic bacteria, isolated from soybean.</title>
        <authorList>
            <person name="Lee J."/>
            <person name="Seo J."/>
        </authorList>
    </citation>
    <scope>NUCLEOTIDE SEQUENCE [LARGE SCALE GENOMIC DNA]</scope>
    <source>
        <strain evidence="2 3">BB8</strain>
    </source>
</reference>
<protein>
    <submittedName>
        <fullName evidence="2">Uncharacterized protein</fullName>
    </submittedName>
</protein>
<keyword evidence="1" id="KW-0812">Transmembrane</keyword>
<feature type="transmembrane region" description="Helical" evidence="1">
    <location>
        <begin position="135"/>
        <end position="155"/>
    </location>
</feature>
<sequence>MFDLEILDKILSTLSQPNTKKATKLDLSVILRKDPIIHLYYNEFILEKNIERLLEENYIKEVAEDVHIRDFGTHSVTYYTLTTIGYIFIKEKGYQNTYYSNLSIEQENRELRKSQIELNKSVVETNKRTLKLTSWIAFGTIVAAVYYLVELYLVFHPYNTGSNP</sequence>
<evidence type="ECO:0000313" key="3">
    <source>
        <dbReference type="Proteomes" id="UP000663440"/>
    </source>
</evidence>
<proteinExistence type="predicted"/>
<dbReference type="RefSeq" id="WP_207295511.1">
    <property type="nucleotide sequence ID" value="NZ_CP071448.1"/>
</dbReference>
<gene>
    <name evidence="2" type="ORF">J0383_18845</name>
</gene>
<evidence type="ECO:0000313" key="2">
    <source>
        <dbReference type="EMBL" id="QSW88308.1"/>
    </source>
</evidence>
<organism evidence="2 3">
    <name type="scientific">Flavobacterium endoglycinae</name>
    <dbReference type="NCBI Taxonomy" id="2816357"/>
    <lineage>
        <taxon>Bacteria</taxon>
        <taxon>Pseudomonadati</taxon>
        <taxon>Bacteroidota</taxon>
        <taxon>Flavobacteriia</taxon>
        <taxon>Flavobacteriales</taxon>
        <taxon>Flavobacteriaceae</taxon>
        <taxon>Flavobacterium</taxon>
    </lineage>
</organism>